<sequence length="71" mass="7261">MLHENAGALAADTEKRNRLGASLGIQVMYLGVDIQGHSTSHGADARNARNVGGGAGTRRGVVEGGQTTSPF</sequence>
<protein>
    <submittedName>
        <fullName evidence="2">Uncharacterized protein</fullName>
    </submittedName>
</protein>
<comment type="caution">
    <text evidence="2">The sequence shown here is derived from an EMBL/GenBank/DDBJ whole genome shotgun (WGS) entry which is preliminary data.</text>
</comment>
<proteinExistence type="predicted"/>
<dbReference type="AlphaFoldDB" id="A0A9W8NP89"/>
<reference evidence="2" key="1">
    <citation type="submission" date="2022-07" db="EMBL/GenBank/DDBJ databases">
        <title>Genome Sequence of Xylaria arbuscula.</title>
        <authorList>
            <person name="Buettner E."/>
        </authorList>
    </citation>
    <scope>NUCLEOTIDE SEQUENCE</scope>
    <source>
        <strain evidence="2">VT107</strain>
    </source>
</reference>
<evidence type="ECO:0000313" key="2">
    <source>
        <dbReference type="EMBL" id="KAJ3580341.1"/>
    </source>
</evidence>
<accession>A0A9W8NP89</accession>
<evidence type="ECO:0000256" key="1">
    <source>
        <dbReference type="SAM" id="MobiDB-lite"/>
    </source>
</evidence>
<gene>
    <name evidence="2" type="ORF">NPX13_g221</name>
</gene>
<evidence type="ECO:0000313" key="3">
    <source>
        <dbReference type="Proteomes" id="UP001148614"/>
    </source>
</evidence>
<name>A0A9W8NP89_9PEZI</name>
<feature type="region of interest" description="Disordered" evidence="1">
    <location>
        <begin position="39"/>
        <end position="71"/>
    </location>
</feature>
<keyword evidence="3" id="KW-1185">Reference proteome</keyword>
<dbReference type="EMBL" id="JANPWZ010000013">
    <property type="protein sequence ID" value="KAJ3580341.1"/>
    <property type="molecule type" value="Genomic_DNA"/>
</dbReference>
<organism evidence="2 3">
    <name type="scientific">Xylaria arbuscula</name>
    <dbReference type="NCBI Taxonomy" id="114810"/>
    <lineage>
        <taxon>Eukaryota</taxon>
        <taxon>Fungi</taxon>
        <taxon>Dikarya</taxon>
        <taxon>Ascomycota</taxon>
        <taxon>Pezizomycotina</taxon>
        <taxon>Sordariomycetes</taxon>
        <taxon>Xylariomycetidae</taxon>
        <taxon>Xylariales</taxon>
        <taxon>Xylariaceae</taxon>
        <taxon>Xylaria</taxon>
    </lineage>
</organism>
<dbReference type="Proteomes" id="UP001148614">
    <property type="component" value="Unassembled WGS sequence"/>
</dbReference>